<name>A0A8T1VT45_9STRA</name>
<protein>
    <submittedName>
        <fullName evidence="1">Uncharacterized protein</fullName>
    </submittedName>
</protein>
<evidence type="ECO:0000313" key="1">
    <source>
        <dbReference type="EMBL" id="KAG7383110.1"/>
    </source>
</evidence>
<reference evidence="1" key="1">
    <citation type="submission" date="2021-02" db="EMBL/GenBank/DDBJ databases">
        <authorList>
            <person name="Palmer J.M."/>
        </authorList>
    </citation>
    <scope>NUCLEOTIDE SEQUENCE</scope>
    <source>
        <strain evidence="1">SCRP23</strain>
    </source>
</reference>
<accession>A0A8T1VT45</accession>
<proteinExistence type="predicted"/>
<dbReference type="EMBL" id="JAGDFL010000673">
    <property type="protein sequence ID" value="KAG7383110.1"/>
    <property type="molecule type" value="Genomic_DNA"/>
</dbReference>
<evidence type="ECO:0000313" key="2">
    <source>
        <dbReference type="Proteomes" id="UP000693981"/>
    </source>
</evidence>
<sequence length="274" mass="31755">MESSDYPFWSLHSATLFTGDEFEIHITALNDFQSTVPMDGGSSGWDHPQFSPSDISPYSPSSPSSVALRYPLSPLKAEPIEHHRVVVPEIVRISGFDDNVVIKTEPNHSVDYVAMPAPNYHHSLCVHRPPAPVYDERERLRRRQRGYEKRYRGRKRTDLKNQRDTWLGLEMELTDARKKHCQPFVRATLSANAPIKTKLQHLLQEERALKHDRIAMLSLCAWEKISRIREYTDKDELRTVSEWHHNAEKVIGQCGMVGRRRFNPYAPLALNFTW</sequence>
<organism evidence="1 2">
    <name type="scientific">Phytophthora boehmeriae</name>
    <dbReference type="NCBI Taxonomy" id="109152"/>
    <lineage>
        <taxon>Eukaryota</taxon>
        <taxon>Sar</taxon>
        <taxon>Stramenopiles</taxon>
        <taxon>Oomycota</taxon>
        <taxon>Peronosporomycetes</taxon>
        <taxon>Peronosporales</taxon>
        <taxon>Peronosporaceae</taxon>
        <taxon>Phytophthora</taxon>
    </lineage>
</organism>
<comment type="caution">
    <text evidence="1">The sequence shown here is derived from an EMBL/GenBank/DDBJ whole genome shotgun (WGS) entry which is preliminary data.</text>
</comment>
<gene>
    <name evidence="1" type="ORF">PHYBOEH_010084</name>
</gene>
<keyword evidence="2" id="KW-1185">Reference proteome</keyword>
<dbReference type="AlphaFoldDB" id="A0A8T1VT45"/>
<dbReference type="Proteomes" id="UP000693981">
    <property type="component" value="Unassembled WGS sequence"/>
</dbReference>
<dbReference type="OrthoDB" id="152611at2759"/>